<protein>
    <submittedName>
        <fullName evidence="3">Ribose-5-phosphate isomerase B</fullName>
    </submittedName>
</protein>
<accession>A4CJM3</accession>
<dbReference type="Proteomes" id="UP000009049">
    <property type="component" value="Chromosome"/>
</dbReference>
<feature type="binding site" evidence="2">
    <location>
        <position position="122"/>
    </location>
    <ligand>
        <name>D-ribulose 5-phosphate</name>
        <dbReference type="ChEBI" id="CHEBI:58121"/>
    </ligand>
</feature>
<feature type="binding site" evidence="2">
    <location>
        <begin position="18"/>
        <end position="19"/>
    </location>
    <ligand>
        <name>D-ribulose 5-phosphate</name>
        <dbReference type="ChEBI" id="CHEBI:58121"/>
    </ligand>
</feature>
<evidence type="ECO:0000313" key="3">
    <source>
        <dbReference type="EMBL" id="EAR17131.1"/>
    </source>
</evidence>
<dbReference type="PANTHER" id="PTHR30345:SF0">
    <property type="entry name" value="DNA DAMAGE-REPAIR_TOLERATION PROTEIN DRT102"/>
    <property type="match status" value="1"/>
</dbReference>
<dbReference type="PANTHER" id="PTHR30345">
    <property type="entry name" value="RIBOSE-5-PHOSPHATE ISOMERASE B"/>
    <property type="match status" value="1"/>
</dbReference>
<dbReference type="KEGG" id="rbi:RB2501_09515"/>
<evidence type="ECO:0000256" key="1">
    <source>
        <dbReference type="ARBA" id="ARBA00008754"/>
    </source>
</evidence>
<evidence type="ECO:0000256" key="2">
    <source>
        <dbReference type="PIRSR" id="PIRSR005384-2"/>
    </source>
</evidence>
<dbReference type="RefSeq" id="WP_015753886.1">
    <property type="nucleotide sequence ID" value="NC_013222.1"/>
</dbReference>
<dbReference type="NCBIfam" id="NF004051">
    <property type="entry name" value="PRK05571.1"/>
    <property type="match status" value="1"/>
</dbReference>
<feature type="binding site" evidence="2">
    <location>
        <position position="146"/>
    </location>
    <ligand>
        <name>D-ribulose 5-phosphate</name>
        <dbReference type="ChEBI" id="CHEBI:58121"/>
    </ligand>
</feature>
<dbReference type="GO" id="GO:0019316">
    <property type="term" value="P:D-allose catabolic process"/>
    <property type="evidence" value="ECO:0007669"/>
    <property type="project" value="TreeGrafter"/>
</dbReference>
<dbReference type="AlphaFoldDB" id="A4CJM3"/>
<feature type="binding site" evidence="2">
    <location>
        <position position="112"/>
    </location>
    <ligand>
        <name>D-ribulose 5-phosphate</name>
        <dbReference type="ChEBI" id="CHEBI:58121"/>
    </ligand>
</feature>
<reference evidence="3 4" key="1">
    <citation type="journal article" date="2009" name="J. Bacteriol.">
        <title>Complete genome sequence of Robiginitalea biformata HTCC2501.</title>
        <authorList>
            <person name="Oh H.M."/>
            <person name="Giovannoni S.J."/>
            <person name="Lee K."/>
            <person name="Ferriera S."/>
            <person name="Johnson J."/>
            <person name="Cho J.C."/>
        </authorList>
    </citation>
    <scope>NUCLEOTIDE SEQUENCE [LARGE SCALE GENOMIC DNA]</scope>
    <source>
        <strain evidence="4">ATCC BAA-864 / HTCC2501 / KCTC 12146</strain>
    </source>
</reference>
<feature type="binding site" evidence="2">
    <location>
        <position position="150"/>
    </location>
    <ligand>
        <name>D-ribulose 5-phosphate</name>
        <dbReference type="ChEBI" id="CHEBI:58121"/>
    </ligand>
</feature>
<dbReference type="Pfam" id="PF02502">
    <property type="entry name" value="LacAB_rpiB"/>
    <property type="match status" value="1"/>
</dbReference>
<name>A4CJM3_ROBBH</name>
<organism evidence="3 4">
    <name type="scientific">Robiginitalea biformata (strain ATCC BAA-864 / DSM 15991 / KCTC 12146 / HTCC2501)</name>
    <dbReference type="NCBI Taxonomy" id="313596"/>
    <lineage>
        <taxon>Bacteria</taxon>
        <taxon>Pseudomonadati</taxon>
        <taxon>Bacteroidota</taxon>
        <taxon>Flavobacteriia</taxon>
        <taxon>Flavobacteriales</taxon>
        <taxon>Flavobacteriaceae</taxon>
        <taxon>Robiginitalea</taxon>
    </lineage>
</organism>
<keyword evidence="4" id="KW-1185">Reference proteome</keyword>
<sequence>MKQTIDFFKRQMIYIASDHAGFELKNALCRHLAASGRDVEDLGPYAYDPEDDYPDFILPAAEAVAANPGSLGVVLGGSGQGEALAANKVEGVRAALYYGGPRDIVSLSRTHNQANILSLGARFLDEEEAIAVLELWLETPYGREERHVRRINKVRAYEQKRAGGPAENS</sequence>
<dbReference type="HOGENOM" id="CLU_091396_4_0_10"/>
<dbReference type="InterPro" id="IPR003500">
    <property type="entry name" value="RpiB_LacA_LacB"/>
</dbReference>
<dbReference type="Gene3D" id="3.40.1400.10">
    <property type="entry name" value="Sugar-phosphate isomerase, RpiB/LacA/LacB"/>
    <property type="match status" value="1"/>
</dbReference>
<proteinExistence type="inferred from homology"/>
<feature type="binding site" evidence="2">
    <location>
        <begin position="77"/>
        <end position="81"/>
    </location>
    <ligand>
        <name>D-ribulose 5-phosphate</name>
        <dbReference type="ChEBI" id="CHEBI:58121"/>
    </ligand>
</feature>
<gene>
    <name evidence="3" type="ordered locus">RB2501_09515</name>
</gene>
<dbReference type="STRING" id="313596.RB2501_09515"/>
<dbReference type="InterPro" id="IPR036569">
    <property type="entry name" value="RpiB_LacA_LacB_sf"/>
</dbReference>
<comment type="similarity">
    <text evidence="1">Belongs to the LacAB/RpiB family.</text>
</comment>
<keyword evidence="3" id="KW-0413">Isomerase</keyword>
<dbReference type="GO" id="GO:0009052">
    <property type="term" value="P:pentose-phosphate shunt, non-oxidative branch"/>
    <property type="evidence" value="ECO:0007669"/>
    <property type="project" value="TreeGrafter"/>
</dbReference>
<dbReference type="GO" id="GO:0004751">
    <property type="term" value="F:ribose-5-phosphate isomerase activity"/>
    <property type="evidence" value="ECO:0007669"/>
    <property type="project" value="TreeGrafter"/>
</dbReference>
<dbReference type="PIRSF" id="PIRSF005384">
    <property type="entry name" value="RpiB_LacA_B"/>
    <property type="match status" value="1"/>
</dbReference>
<dbReference type="SUPFAM" id="SSF89623">
    <property type="entry name" value="Ribose/Galactose isomerase RpiB/AlsB"/>
    <property type="match status" value="1"/>
</dbReference>
<dbReference type="eggNOG" id="COG0698">
    <property type="taxonomic scope" value="Bacteria"/>
</dbReference>
<evidence type="ECO:0000313" key="4">
    <source>
        <dbReference type="Proteomes" id="UP000009049"/>
    </source>
</evidence>
<dbReference type="NCBIfam" id="TIGR00689">
    <property type="entry name" value="rpiB_lacA_lacB"/>
    <property type="match status" value="1"/>
</dbReference>
<dbReference type="EMBL" id="CP001712">
    <property type="protein sequence ID" value="EAR17131.1"/>
    <property type="molecule type" value="Genomic_DNA"/>
</dbReference>